<protein>
    <submittedName>
        <fullName evidence="7">NADH-cytochrome b5 reductase 2 (Mitochondrial cytochrome b reductase)</fullName>
    </submittedName>
</protein>
<organism evidence="7 8">
    <name type="scientific">Durusdinium trenchii</name>
    <dbReference type="NCBI Taxonomy" id="1381693"/>
    <lineage>
        <taxon>Eukaryota</taxon>
        <taxon>Sar</taxon>
        <taxon>Alveolata</taxon>
        <taxon>Dinophyceae</taxon>
        <taxon>Suessiales</taxon>
        <taxon>Symbiodiniaceae</taxon>
        <taxon>Durusdinium</taxon>
    </lineage>
</organism>
<dbReference type="InterPro" id="IPR039261">
    <property type="entry name" value="FNR_nucleotide-bd"/>
</dbReference>
<sequence>MVLGAGAVAAAVTKAVEAEEAAADDEVVAEVAALEQTVSEVMAEQEVAQLEERMKQGFVEVEVLRNKPLGDNTRLVRLKLHDDKQRVRYDVGSYVLVKGLSFHVDESFPFGKFVLKPYLAVQPPDREGHFDLIVKTYPFPKGSASRYLAEMRRGDRLEVKGPFHRPEVGVVLRERARQGGKIAVLTGGAGMVAGLQAARSLLHDTDASIVLLASDKGPADLFYVKELSKMEEQFPGRFAVHRTLTRDATPDWDNRVGRVSKDMLEDVFGGSPEQVASHTFVLCGPPAFVQHLGGQNVAPNKPFEQLPAACPSSTSRTTAASGGEPHGLGRGLLVELGVPKSSILVL</sequence>
<evidence type="ECO:0000256" key="5">
    <source>
        <dbReference type="SAM" id="MobiDB-lite"/>
    </source>
</evidence>
<dbReference type="InterPro" id="IPR017938">
    <property type="entry name" value="Riboflavin_synthase-like_b-brl"/>
</dbReference>
<feature type="compositionally biased region" description="Low complexity" evidence="5">
    <location>
        <begin position="309"/>
        <end position="321"/>
    </location>
</feature>
<evidence type="ECO:0000256" key="4">
    <source>
        <dbReference type="ARBA" id="ARBA00023002"/>
    </source>
</evidence>
<dbReference type="CDD" id="cd06183">
    <property type="entry name" value="cyt_b5_reduct_like"/>
    <property type="match status" value="1"/>
</dbReference>
<dbReference type="SUPFAM" id="SSF52343">
    <property type="entry name" value="Ferredoxin reductase-like, C-terminal NADP-linked domain"/>
    <property type="match status" value="1"/>
</dbReference>
<comment type="caution">
    <text evidence="7">The sequence shown here is derived from an EMBL/GenBank/DDBJ whole genome shotgun (WGS) entry which is preliminary data.</text>
</comment>
<name>A0ABP0M7U9_9DINO</name>
<dbReference type="EMBL" id="CAXAMM010020251">
    <property type="protein sequence ID" value="CAK9047560.1"/>
    <property type="molecule type" value="Genomic_DNA"/>
</dbReference>
<dbReference type="SUPFAM" id="SSF63380">
    <property type="entry name" value="Riboflavin synthase domain-like"/>
    <property type="match status" value="1"/>
</dbReference>
<dbReference type="PROSITE" id="PS51384">
    <property type="entry name" value="FAD_FR"/>
    <property type="match status" value="1"/>
</dbReference>
<keyword evidence="3" id="KW-0274">FAD</keyword>
<evidence type="ECO:0000256" key="2">
    <source>
        <dbReference type="ARBA" id="ARBA00022630"/>
    </source>
</evidence>
<keyword evidence="2" id="KW-0285">Flavoprotein</keyword>
<accession>A0ABP0M7U9</accession>
<evidence type="ECO:0000256" key="3">
    <source>
        <dbReference type="ARBA" id="ARBA00022827"/>
    </source>
</evidence>
<evidence type="ECO:0000313" key="8">
    <source>
        <dbReference type="Proteomes" id="UP001642464"/>
    </source>
</evidence>
<dbReference type="InterPro" id="IPR001433">
    <property type="entry name" value="OxRdtase_FAD/NAD-bd"/>
</dbReference>
<feature type="region of interest" description="Disordered" evidence="5">
    <location>
        <begin position="309"/>
        <end position="331"/>
    </location>
</feature>
<evidence type="ECO:0000313" key="7">
    <source>
        <dbReference type="EMBL" id="CAK9047560.1"/>
    </source>
</evidence>
<gene>
    <name evidence="7" type="ORF">SCF082_LOCUS26628</name>
</gene>
<keyword evidence="8" id="KW-1185">Reference proteome</keyword>
<dbReference type="Gene3D" id="3.40.50.80">
    <property type="entry name" value="Nucleotide-binding domain of ferredoxin-NADP reductase (FNR) module"/>
    <property type="match status" value="1"/>
</dbReference>
<dbReference type="Pfam" id="PF00175">
    <property type="entry name" value="NAD_binding_1"/>
    <property type="match status" value="1"/>
</dbReference>
<dbReference type="Pfam" id="PF00970">
    <property type="entry name" value="FAD_binding_6"/>
    <property type="match status" value="1"/>
</dbReference>
<dbReference type="InterPro" id="IPR001834">
    <property type="entry name" value="CBR-like"/>
</dbReference>
<keyword evidence="4" id="KW-0560">Oxidoreductase</keyword>
<comment type="cofactor">
    <cofactor evidence="1">
        <name>FAD</name>
        <dbReference type="ChEBI" id="CHEBI:57692"/>
    </cofactor>
</comment>
<dbReference type="Proteomes" id="UP001642464">
    <property type="component" value="Unassembled WGS sequence"/>
</dbReference>
<proteinExistence type="predicted"/>
<dbReference type="PANTHER" id="PTHR19370">
    <property type="entry name" value="NADH-CYTOCHROME B5 REDUCTASE"/>
    <property type="match status" value="1"/>
</dbReference>
<dbReference type="PRINTS" id="PR00406">
    <property type="entry name" value="CYTB5RDTASE"/>
</dbReference>
<evidence type="ECO:0000259" key="6">
    <source>
        <dbReference type="PROSITE" id="PS51384"/>
    </source>
</evidence>
<feature type="domain" description="FAD-binding FR-type" evidence="6">
    <location>
        <begin position="56"/>
        <end position="169"/>
    </location>
</feature>
<dbReference type="Gene3D" id="2.40.30.10">
    <property type="entry name" value="Translation factors"/>
    <property type="match status" value="1"/>
</dbReference>
<evidence type="ECO:0000256" key="1">
    <source>
        <dbReference type="ARBA" id="ARBA00001974"/>
    </source>
</evidence>
<reference evidence="7 8" key="1">
    <citation type="submission" date="2024-02" db="EMBL/GenBank/DDBJ databases">
        <authorList>
            <person name="Chen Y."/>
            <person name="Shah S."/>
            <person name="Dougan E. K."/>
            <person name="Thang M."/>
            <person name="Chan C."/>
        </authorList>
    </citation>
    <scope>NUCLEOTIDE SEQUENCE [LARGE SCALE GENOMIC DNA]</scope>
</reference>
<dbReference type="InterPro" id="IPR017927">
    <property type="entry name" value="FAD-bd_FR_type"/>
</dbReference>
<dbReference type="InterPro" id="IPR008333">
    <property type="entry name" value="Cbr1-like_FAD-bd_dom"/>
</dbReference>